<dbReference type="InterPro" id="IPR001962">
    <property type="entry name" value="Asn_synthase"/>
</dbReference>
<dbReference type="InterPro" id="IPR051786">
    <property type="entry name" value="ASN_synthetase/amidase"/>
</dbReference>
<dbReference type="Pfam" id="PF00733">
    <property type="entry name" value="Asn_synthase"/>
    <property type="match status" value="1"/>
</dbReference>
<reference evidence="6" key="1">
    <citation type="journal article" date="2019" name="Int. J. Syst. Evol. Microbiol.">
        <title>The Global Catalogue of Microorganisms (GCM) 10K type strain sequencing project: providing services to taxonomists for standard genome sequencing and annotation.</title>
        <authorList>
            <consortium name="The Broad Institute Genomics Platform"/>
            <consortium name="The Broad Institute Genome Sequencing Center for Infectious Disease"/>
            <person name="Wu L."/>
            <person name="Ma J."/>
        </authorList>
    </citation>
    <scope>NUCLEOTIDE SEQUENCE [LARGE SCALE GENOMIC DNA]</scope>
    <source>
        <strain evidence="6">JCM 11590</strain>
    </source>
</reference>
<dbReference type="EC" id="6.3.5.4" evidence="2"/>
<dbReference type="InterPro" id="IPR029055">
    <property type="entry name" value="Ntn_hydrolases_N"/>
</dbReference>
<dbReference type="EMBL" id="BMNN01000002">
    <property type="protein sequence ID" value="GGI96895.1"/>
    <property type="molecule type" value="Genomic_DNA"/>
</dbReference>
<protein>
    <recommendedName>
        <fullName evidence="2">asparagine synthase (glutamine-hydrolyzing)</fullName>
        <ecNumber evidence="2">6.3.5.4</ecNumber>
    </recommendedName>
</protein>
<accession>A0ABQ2CMY0</accession>
<evidence type="ECO:0000256" key="1">
    <source>
        <dbReference type="ARBA" id="ARBA00005187"/>
    </source>
</evidence>
<dbReference type="Proteomes" id="UP000633263">
    <property type="component" value="Unassembled WGS sequence"/>
</dbReference>
<sequence>MDKIATYFRSPKWSSTVSSLNERRWQCGTILRVNAKFEDAWSLEDLASALKTQNGFFALVKSRSGKLLAAVDHIRSIPIFYGEEGNVFYLSDDADWVRRKVNDREMDALAKEEFQAIGYVTGASTLFRKVKQLQAGECLEVTSDGNDLKVLTKRFFRFLHVEPNSYNEDELEQGLDAATVRAVKGLIEYAAGRQIVVPLSGGYDSRLIASTLRRLGYENILSFSYGVHGNNEAKYAEKVASALGIDWHFIEYNNQMWEEVWQLQEFWDYQRWGSGWASYAHIQDWPAVRELKRRSIVQADCVFAPGHCCVTGLLPQSVFEQERLTSEEYAESLMRVHYKIAPASLATQNNSGQPSYITRHLPADAVLDCHRFASMFSEFGWSERQAKYICNSVRVYEYFDFDWWLPLWDMDFSMFWKNIPLKLRENRAFYKSYVKACYNKEGSISGEQLGNAGENLALYAKQYLSSSLLFKKAYVYLRSRFARYSHPMAFYGQYNTGEHKVLMERGYTVMGLGAYDFLKMAENEMDK</sequence>
<dbReference type="SUPFAM" id="SSF52402">
    <property type="entry name" value="Adenine nucleotide alpha hydrolases-like"/>
    <property type="match status" value="1"/>
</dbReference>
<keyword evidence="6" id="KW-1185">Reference proteome</keyword>
<name>A0ABQ2CMY0_9GAMM</name>
<dbReference type="PANTHER" id="PTHR43284:SF1">
    <property type="entry name" value="ASPARAGINE SYNTHETASE"/>
    <property type="match status" value="1"/>
</dbReference>
<dbReference type="Gene3D" id="3.60.20.10">
    <property type="entry name" value="Glutamine Phosphoribosylpyrophosphate, subunit 1, domain 1"/>
    <property type="match status" value="1"/>
</dbReference>
<proteinExistence type="predicted"/>
<comment type="pathway">
    <text evidence="1">Amino-acid biosynthesis; L-asparagine biosynthesis; L-asparagine from L-aspartate (L-Gln route): step 1/1.</text>
</comment>
<dbReference type="SUPFAM" id="SSF56235">
    <property type="entry name" value="N-terminal nucleophile aminohydrolases (Ntn hydrolases)"/>
    <property type="match status" value="1"/>
</dbReference>
<dbReference type="Gene3D" id="3.40.50.620">
    <property type="entry name" value="HUPs"/>
    <property type="match status" value="1"/>
</dbReference>
<organism evidence="5 6">
    <name type="scientific">Halopseudomonas pertucinogena</name>
    <dbReference type="NCBI Taxonomy" id="86175"/>
    <lineage>
        <taxon>Bacteria</taxon>
        <taxon>Pseudomonadati</taxon>
        <taxon>Pseudomonadota</taxon>
        <taxon>Gammaproteobacteria</taxon>
        <taxon>Pseudomonadales</taxon>
        <taxon>Pseudomonadaceae</taxon>
        <taxon>Halopseudomonas</taxon>
    </lineage>
</organism>
<comment type="catalytic activity">
    <reaction evidence="3">
        <text>L-aspartate + L-glutamine + ATP + H2O = L-asparagine + L-glutamate + AMP + diphosphate + H(+)</text>
        <dbReference type="Rhea" id="RHEA:12228"/>
        <dbReference type="ChEBI" id="CHEBI:15377"/>
        <dbReference type="ChEBI" id="CHEBI:15378"/>
        <dbReference type="ChEBI" id="CHEBI:29985"/>
        <dbReference type="ChEBI" id="CHEBI:29991"/>
        <dbReference type="ChEBI" id="CHEBI:30616"/>
        <dbReference type="ChEBI" id="CHEBI:33019"/>
        <dbReference type="ChEBI" id="CHEBI:58048"/>
        <dbReference type="ChEBI" id="CHEBI:58359"/>
        <dbReference type="ChEBI" id="CHEBI:456215"/>
        <dbReference type="EC" id="6.3.5.4"/>
    </reaction>
</comment>
<evidence type="ECO:0000259" key="4">
    <source>
        <dbReference type="Pfam" id="PF00733"/>
    </source>
</evidence>
<comment type="caution">
    <text evidence="5">The sequence shown here is derived from an EMBL/GenBank/DDBJ whole genome shotgun (WGS) entry which is preliminary data.</text>
</comment>
<evidence type="ECO:0000313" key="5">
    <source>
        <dbReference type="EMBL" id="GGI96895.1"/>
    </source>
</evidence>
<evidence type="ECO:0000313" key="6">
    <source>
        <dbReference type="Proteomes" id="UP000633263"/>
    </source>
</evidence>
<feature type="domain" description="Asparagine synthetase" evidence="4">
    <location>
        <begin position="191"/>
        <end position="258"/>
    </location>
</feature>
<dbReference type="RefSeq" id="WP_188635714.1">
    <property type="nucleotide sequence ID" value="NZ_BMNN01000002.1"/>
</dbReference>
<evidence type="ECO:0000256" key="2">
    <source>
        <dbReference type="ARBA" id="ARBA00012737"/>
    </source>
</evidence>
<dbReference type="PANTHER" id="PTHR43284">
    <property type="entry name" value="ASPARAGINE SYNTHETASE (GLUTAMINE-HYDROLYZING)"/>
    <property type="match status" value="1"/>
</dbReference>
<dbReference type="InterPro" id="IPR014729">
    <property type="entry name" value="Rossmann-like_a/b/a_fold"/>
</dbReference>
<gene>
    <name evidence="5" type="ORF">GCM10009083_11970</name>
</gene>
<evidence type="ECO:0000256" key="3">
    <source>
        <dbReference type="ARBA" id="ARBA00048741"/>
    </source>
</evidence>